<evidence type="ECO:0000313" key="3">
    <source>
        <dbReference type="EnsemblProtists" id="EKX43194"/>
    </source>
</evidence>
<dbReference type="OMA" id="EKKAADX"/>
<dbReference type="PaxDb" id="55529-EKX43194"/>
<proteinExistence type="predicted"/>
<evidence type="ECO:0000313" key="4">
    <source>
        <dbReference type="Proteomes" id="UP000011087"/>
    </source>
</evidence>
<keyword evidence="4" id="KW-1185">Reference proteome</keyword>
<reference evidence="2 4" key="1">
    <citation type="journal article" date="2012" name="Nature">
        <title>Algal genomes reveal evolutionary mosaicism and the fate of nucleomorphs.</title>
        <authorList>
            <consortium name="DOE Joint Genome Institute"/>
            <person name="Curtis B.A."/>
            <person name="Tanifuji G."/>
            <person name="Burki F."/>
            <person name="Gruber A."/>
            <person name="Irimia M."/>
            <person name="Maruyama S."/>
            <person name="Arias M.C."/>
            <person name="Ball S.G."/>
            <person name="Gile G.H."/>
            <person name="Hirakawa Y."/>
            <person name="Hopkins J.F."/>
            <person name="Kuo A."/>
            <person name="Rensing S.A."/>
            <person name="Schmutz J."/>
            <person name="Symeonidi A."/>
            <person name="Elias M."/>
            <person name="Eveleigh R.J."/>
            <person name="Herman E.K."/>
            <person name="Klute M.J."/>
            <person name="Nakayama T."/>
            <person name="Obornik M."/>
            <person name="Reyes-Prieto A."/>
            <person name="Armbrust E.V."/>
            <person name="Aves S.J."/>
            <person name="Beiko R.G."/>
            <person name="Coutinho P."/>
            <person name="Dacks J.B."/>
            <person name="Durnford D.G."/>
            <person name="Fast N.M."/>
            <person name="Green B.R."/>
            <person name="Grisdale C.J."/>
            <person name="Hempel F."/>
            <person name="Henrissat B."/>
            <person name="Hoppner M.P."/>
            <person name="Ishida K."/>
            <person name="Kim E."/>
            <person name="Koreny L."/>
            <person name="Kroth P.G."/>
            <person name="Liu Y."/>
            <person name="Malik S.B."/>
            <person name="Maier U.G."/>
            <person name="McRose D."/>
            <person name="Mock T."/>
            <person name="Neilson J.A."/>
            <person name="Onodera N.T."/>
            <person name="Poole A.M."/>
            <person name="Pritham E.J."/>
            <person name="Richards T.A."/>
            <person name="Rocap G."/>
            <person name="Roy S.W."/>
            <person name="Sarai C."/>
            <person name="Schaack S."/>
            <person name="Shirato S."/>
            <person name="Slamovits C.H."/>
            <person name="Spencer D.F."/>
            <person name="Suzuki S."/>
            <person name="Worden A.Z."/>
            <person name="Zauner S."/>
            <person name="Barry K."/>
            <person name="Bell C."/>
            <person name="Bharti A.K."/>
            <person name="Crow J.A."/>
            <person name="Grimwood J."/>
            <person name="Kramer R."/>
            <person name="Lindquist E."/>
            <person name="Lucas S."/>
            <person name="Salamov A."/>
            <person name="McFadden G.I."/>
            <person name="Lane C.E."/>
            <person name="Keeling P.J."/>
            <person name="Gray M.W."/>
            <person name="Grigoriev I.V."/>
            <person name="Archibald J.M."/>
        </authorList>
    </citation>
    <scope>NUCLEOTIDE SEQUENCE</scope>
    <source>
        <strain evidence="2 4">CCMP2712</strain>
    </source>
</reference>
<dbReference type="EMBL" id="JH993012">
    <property type="protein sequence ID" value="EKX43194.1"/>
    <property type="molecule type" value="Genomic_DNA"/>
</dbReference>
<evidence type="ECO:0000256" key="1">
    <source>
        <dbReference type="SAM" id="Coils"/>
    </source>
</evidence>
<keyword evidence="1" id="KW-0175">Coiled coil</keyword>
<dbReference type="HOGENOM" id="CLU_870024_0_0_1"/>
<reference evidence="4" key="2">
    <citation type="submission" date="2012-11" db="EMBL/GenBank/DDBJ databases">
        <authorList>
            <person name="Kuo A."/>
            <person name="Curtis B.A."/>
            <person name="Tanifuji G."/>
            <person name="Burki F."/>
            <person name="Gruber A."/>
            <person name="Irimia M."/>
            <person name="Maruyama S."/>
            <person name="Arias M.C."/>
            <person name="Ball S.G."/>
            <person name="Gile G.H."/>
            <person name="Hirakawa Y."/>
            <person name="Hopkins J.F."/>
            <person name="Rensing S.A."/>
            <person name="Schmutz J."/>
            <person name="Symeonidi A."/>
            <person name="Elias M."/>
            <person name="Eveleigh R.J."/>
            <person name="Herman E.K."/>
            <person name="Klute M.J."/>
            <person name="Nakayama T."/>
            <person name="Obornik M."/>
            <person name="Reyes-Prieto A."/>
            <person name="Armbrust E.V."/>
            <person name="Aves S.J."/>
            <person name="Beiko R.G."/>
            <person name="Coutinho P."/>
            <person name="Dacks J.B."/>
            <person name="Durnford D.G."/>
            <person name="Fast N.M."/>
            <person name="Green B.R."/>
            <person name="Grisdale C."/>
            <person name="Hempe F."/>
            <person name="Henrissat B."/>
            <person name="Hoppner M.P."/>
            <person name="Ishida K.-I."/>
            <person name="Kim E."/>
            <person name="Koreny L."/>
            <person name="Kroth P.G."/>
            <person name="Liu Y."/>
            <person name="Malik S.-B."/>
            <person name="Maier U.G."/>
            <person name="McRose D."/>
            <person name="Mock T."/>
            <person name="Neilson J.A."/>
            <person name="Onodera N.T."/>
            <person name="Poole A.M."/>
            <person name="Pritham E.J."/>
            <person name="Richards T.A."/>
            <person name="Rocap G."/>
            <person name="Roy S.W."/>
            <person name="Sarai C."/>
            <person name="Schaack S."/>
            <person name="Shirato S."/>
            <person name="Slamovits C.H."/>
            <person name="Spencer D.F."/>
            <person name="Suzuki S."/>
            <person name="Worden A.Z."/>
            <person name="Zauner S."/>
            <person name="Barry K."/>
            <person name="Bell C."/>
            <person name="Bharti A.K."/>
            <person name="Crow J.A."/>
            <person name="Grimwood J."/>
            <person name="Kramer R."/>
            <person name="Lindquist E."/>
            <person name="Lucas S."/>
            <person name="Salamov A."/>
            <person name="McFadden G.I."/>
            <person name="Lane C.E."/>
            <person name="Keeling P.J."/>
            <person name="Gray M.W."/>
            <person name="Grigoriev I.V."/>
            <person name="Archibald J.M."/>
        </authorList>
    </citation>
    <scope>NUCLEOTIDE SEQUENCE</scope>
    <source>
        <strain evidence="4">CCMP2712</strain>
    </source>
</reference>
<dbReference type="AlphaFoldDB" id="L1J4Z7"/>
<dbReference type="RefSeq" id="XP_005830174.1">
    <property type="nucleotide sequence ID" value="XM_005830117.1"/>
</dbReference>
<name>L1J4Z7_GUITC</name>
<organism evidence="2">
    <name type="scientific">Guillardia theta (strain CCMP2712)</name>
    <name type="common">Cryptophyte</name>
    <dbReference type="NCBI Taxonomy" id="905079"/>
    <lineage>
        <taxon>Eukaryota</taxon>
        <taxon>Cryptophyceae</taxon>
        <taxon>Pyrenomonadales</taxon>
        <taxon>Geminigeraceae</taxon>
        <taxon>Guillardia</taxon>
    </lineage>
</organism>
<gene>
    <name evidence="2" type="ORF">GUITHDRAFT_110920</name>
</gene>
<feature type="coiled-coil region" evidence="1">
    <location>
        <begin position="12"/>
        <end position="262"/>
    </location>
</feature>
<sequence length="320" mass="37445">MEAEERCMLEAIQSLETNKRAVQQELDRAMQKVKELEEDRWDLDDRLSEATSRVKQASLDMRTAEDKAEEMQKRIQLLERELLRERASNDRLNQMLQTKTDESHEKAEIITQLECKNTQVMDEMLALNDEFKSTKLELKEVQSKLIVKDERIKKHQTCTLRLKDELEKEKDRRQEAEQRHVEIAQLIDYEGKASKLKDQLEESARREKSLIQSLQETTSRFTQMIGENSVLKYNNQSLDETVRAKEEQAKQLQSEVSHMEGVLRQAFSIFTTHACSDSDRSPLNIEDLVEESSFLESEAGMRKFLPGFACREMHKLTCWG</sequence>
<reference evidence="3" key="3">
    <citation type="submission" date="2015-06" db="UniProtKB">
        <authorList>
            <consortium name="EnsemblProtists"/>
        </authorList>
    </citation>
    <scope>IDENTIFICATION</scope>
</reference>
<evidence type="ECO:0000313" key="2">
    <source>
        <dbReference type="EMBL" id="EKX43194.1"/>
    </source>
</evidence>
<dbReference type="Proteomes" id="UP000011087">
    <property type="component" value="Unassembled WGS sequence"/>
</dbReference>
<dbReference type="KEGG" id="gtt:GUITHDRAFT_110920"/>
<dbReference type="GeneID" id="17299770"/>
<protein>
    <submittedName>
        <fullName evidence="2 3">Uncharacterized protein</fullName>
    </submittedName>
</protein>
<dbReference type="SUPFAM" id="SSF57997">
    <property type="entry name" value="Tropomyosin"/>
    <property type="match status" value="1"/>
</dbReference>
<accession>L1J4Z7</accession>
<dbReference type="EnsemblProtists" id="EKX43194">
    <property type="protein sequence ID" value="EKX43194"/>
    <property type="gene ID" value="GUITHDRAFT_110920"/>
</dbReference>